<protein>
    <submittedName>
        <fullName evidence="1">Uncharacterized protein</fullName>
    </submittedName>
</protein>
<dbReference type="EMBL" id="ACPB03004718">
    <property type="status" value="NOT_ANNOTATED_CDS"/>
    <property type="molecule type" value="Genomic_DNA"/>
</dbReference>
<organism evidence="1 2">
    <name type="scientific">Rhodnius prolixus</name>
    <name type="common">Triatomid bug</name>
    <dbReference type="NCBI Taxonomy" id="13249"/>
    <lineage>
        <taxon>Eukaryota</taxon>
        <taxon>Metazoa</taxon>
        <taxon>Ecdysozoa</taxon>
        <taxon>Arthropoda</taxon>
        <taxon>Hexapoda</taxon>
        <taxon>Insecta</taxon>
        <taxon>Pterygota</taxon>
        <taxon>Neoptera</taxon>
        <taxon>Paraneoptera</taxon>
        <taxon>Hemiptera</taxon>
        <taxon>Heteroptera</taxon>
        <taxon>Panheteroptera</taxon>
        <taxon>Cimicomorpha</taxon>
        <taxon>Reduviidae</taxon>
        <taxon>Triatominae</taxon>
        <taxon>Rhodnius</taxon>
    </lineage>
</organism>
<dbReference type="HOGENOM" id="CLU_1742799_0_0_1"/>
<evidence type="ECO:0000313" key="1">
    <source>
        <dbReference type="EnsemblMetazoa" id="RPRC007438-PA"/>
    </source>
</evidence>
<dbReference type="EnsemblMetazoa" id="RPRC007438-RA">
    <property type="protein sequence ID" value="RPRC007438-PA"/>
    <property type="gene ID" value="RPRC007438"/>
</dbReference>
<dbReference type="VEuPathDB" id="VectorBase:RPRC007438"/>
<name>T1HTR8_RHOPR</name>
<dbReference type="OMA" id="MHPRSKG"/>
<accession>T1HTR8</accession>
<dbReference type="InParanoid" id="T1HTR8"/>
<proteinExistence type="predicted"/>
<evidence type="ECO:0000313" key="2">
    <source>
        <dbReference type="Proteomes" id="UP000015103"/>
    </source>
</evidence>
<dbReference type="EMBL" id="ACPB03004717">
    <property type="status" value="NOT_ANNOTATED_CDS"/>
    <property type="molecule type" value="Genomic_DNA"/>
</dbReference>
<dbReference type="AlphaFoldDB" id="T1HTR8"/>
<keyword evidence="2" id="KW-1185">Reference proteome</keyword>
<sequence>MMTGYSSSKIAVKDSFDDDEASDDVEDEVFIRDGRNGFKVDEEIGVKRPLMAPRRSIIGLIMVLSIFPIPFDRLRQWKIIGSRKFEITILPCTDYSVKDVWHQSFLKYTSEAALVLTDLNDDEIDDIVLGYATADQFARLVVMVTNTIPM</sequence>
<dbReference type="Proteomes" id="UP000015103">
    <property type="component" value="Unassembled WGS sequence"/>
</dbReference>
<reference evidence="1" key="1">
    <citation type="submission" date="2015-05" db="UniProtKB">
        <authorList>
            <consortium name="EnsemblMetazoa"/>
        </authorList>
    </citation>
    <scope>IDENTIFICATION</scope>
</reference>